<name>A0ABQ5EEC0_9ASTR</name>
<keyword evidence="4" id="KW-1185">Reference proteome</keyword>
<dbReference type="Pfam" id="PF07727">
    <property type="entry name" value="RVT_2"/>
    <property type="match status" value="1"/>
</dbReference>
<reference evidence="3" key="1">
    <citation type="journal article" date="2022" name="Int. J. Mol. Sci.">
        <title>Draft Genome of Tanacetum Coccineum: Genomic Comparison of Closely Related Tanacetum-Family Plants.</title>
        <authorList>
            <person name="Yamashiro T."/>
            <person name="Shiraishi A."/>
            <person name="Nakayama K."/>
            <person name="Satake H."/>
        </authorList>
    </citation>
    <scope>NUCLEOTIDE SEQUENCE</scope>
</reference>
<gene>
    <name evidence="3" type="ORF">Tco_0975431</name>
</gene>
<dbReference type="InterPro" id="IPR043502">
    <property type="entry name" value="DNA/RNA_pol_sf"/>
</dbReference>
<organism evidence="3 4">
    <name type="scientific">Tanacetum coccineum</name>
    <dbReference type="NCBI Taxonomy" id="301880"/>
    <lineage>
        <taxon>Eukaryota</taxon>
        <taxon>Viridiplantae</taxon>
        <taxon>Streptophyta</taxon>
        <taxon>Embryophyta</taxon>
        <taxon>Tracheophyta</taxon>
        <taxon>Spermatophyta</taxon>
        <taxon>Magnoliopsida</taxon>
        <taxon>eudicotyledons</taxon>
        <taxon>Gunneridae</taxon>
        <taxon>Pentapetalae</taxon>
        <taxon>asterids</taxon>
        <taxon>campanulids</taxon>
        <taxon>Asterales</taxon>
        <taxon>Asteraceae</taxon>
        <taxon>Asteroideae</taxon>
        <taxon>Anthemideae</taxon>
        <taxon>Anthemidinae</taxon>
        <taxon>Tanacetum</taxon>
    </lineage>
</organism>
<feature type="domain" description="Reverse transcriptase Ty1/copia-type" evidence="2">
    <location>
        <begin position="357"/>
        <end position="468"/>
    </location>
</feature>
<evidence type="ECO:0000313" key="4">
    <source>
        <dbReference type="Proteomes" id="UP001151760"/>
    </source>
</evidence>
<evidence type="ECO:0000256" key="1">
    <source>
        <dbReference type="SAM" id="Coils"/>
    </source>
</evidence>
<proteinExistence type="predicted"/>
<reference evidence="3" key="2">
    <citation type="submission" date="2022-01" db="EMBL/GenBank/DDBJ databases">
        <authorList>
            <person name="Yamashiro T."/>
            <person name="Shiraishi A."/>
            <person name="Satake H."/>
            <person name="Nakayama K."/>
        </authorList>
    </citation>
    <scope>NUCLEOTIDE SEQUENCE</scope>
</reference>
<dbReference type="EMBL" id="BQNB010016223">
    <property type="protein sequence ID" value="GJT49274.1"/>
    <property type="molecule type" value="Genomic_DNA"/>
</dbReference>
<dbReference type="InterPro" id="IPR013103">
    <property type="entry name" value="RVT_2"/>
</dbReference>
<dbReference type="SUPFAM" id="SSF56672">
    <property type="entry name" value="DNA/RNA polymerases"/>
    <property type="match status" value="1"/>
</dbReference>
<protein>
    <submittedName>
        <fullName evidence="3">Ribonuclease H-like domain-containing protein</fullName>
    </submittedName>
</protein>
<accession>A0ABQ5EEC0</accession>
<keyword evidence="1" id="KW-0175">Coiled coil</keyword>
<evidence type="ECO:0000313" key="3">
    <source>
        <dbReference type="EMBL" id="GJT49274.1"/>
    </source>
</evidence>
<dbReference type="PANTHER" id="PTHR11439">
    <property type="entry name" value="GAG-POL-RELATED RETROTRANSPOSON"/>
    <property type="match status" value="1"/>
</dbReference>
<feature type="coiled-coil region" evidence="1">
    <location>
        <begin position="296"/>
        <end position="340"/>
    </location>
</feature>
<evidence type="ECO:0000259" key="2">
    <source>
        <dbReference type="Pfam" id="PF07727"/>
    </source>
</evidence>
<sequence>MICTIIYEFLRVILKGSTAHPLAQQISLVSENTSKYERSKESRTDLMKYDLEEMDLKWQVAMISMRMKKFYKKTGRKLQFDAKEAKEDSKSLVTIDGECVDWTNHSEDEDYALRHAQLRLRPENVQPKVWLMLLSLRSMIKIVKMIMSLNHLIRDCDFHEKRMARKANLSNGWNNVQRVNKQNQFVPSAVLTRTGKNTAKASSTKIFSTARQSFNRQTVLTSTAMKVNTVKPIVNRVRPANVFYKTHSPSSRPFKKTTVLRTDFSNQKLNTAKVNAVSTVGGKRETTVKSSADEREEVQERKKKVLYDELERLKRQEKKLREAEALMKKLNKKRGELSYTRMELLNKQLPQALEPGNATLSILLKNGYRRGTIDKTLFLKKDKHDIILVQVYVDDIIFGSTKKSWCDEFEALMKSRFQMSSMGELTFFLGLQVKQKEDGIFISQDKYVAEILKKFDFANVKTASTPIETQKPLVKDEEASDVDVHLYRSMIGSLMYLTASRPDIMFAVCACSRFQVTPKTSHLSAVKRIFRYLKGKPKLGLWYPRVSSFDLESYSDSDYAGENLDRKSITRDAYEKKLIQVLKIHTDDNVADLLTKAFDVSRGLIVFRESLRRATDGTEALLIPTLFILWLDNVSTDSAKLVPLGKVCTAIETLKKNTAKGTKCKLKRFP</sequence>
<comment type="caution">
    <text evidence="3">The sequence shown here is derived from an EMBL/GenBank/DDBJ whole genome shotgun (WGS) entry which is preliminary data.</text>
</comment>
<dbReference type="PANTHER" id="PTHR11439:SF495">
    <property type="entry name" value="REVERSE TRANSCRIPTASE, RNA-DEPENDENT DNA POLYMERASE-RELATED"/>
    <property type="match status" value="1"/>
</dbReference>
<dbReference type="Proteomes" id="UP001151760">
    <property type="component" value="Unassembled WGS sequence"/>
</dbReference>